<feature type="compositionally biased region" description="Basic and acidic residues" evidence="1">
    <location>
        <begin position="43"/>
        <end position="53"/>
    </location>
</feature>
<evidence type="ECO:0000313" key="2">
    <source>
        <dbReference type="EMBL" id="ONM54721.1"/>
    </source>
</evidence>
<gene>
    <name evidence="2" type="ORF">ZEAMMB73_Zm00001d020329</name>
</gene>
<dbReference type="EMBL" id="CM007650">
    <property type="protein sequence ID" value="ONM54721.1"/>
    <property type="molecule type" value="Genomic_DNA"/>
</dbReference>
<proteinExistence type="predicted"/>
<protein>
    <submittedName>
        <fullName evidence="2">Remorin family protein</fullName>
    </submittedName>
</protein>
<dbReference type="AlphaFoldDB" id="A0A1D6I3K1"/>
<organism evidence="2">
    <name type="scientific">Zea mays</name>
    <name type="common">Maize</name>
    <dbReference type="NCBI Taxonomy" id="4577"/>
    <lineage>
        <taxon>Eukaryota</taxon>
        <taxon>Viridiplantae</taxon>
        <taxon>Streptophyta</taxon>
        <taxon>Embryophyta</taxon>
        <taxon>Tracheophyta</taxon>
        <taxon>Spermatophyta</taxon>
        <taxon>Magnoliopsida</taxon>
        <taxon>Liliopsida</taxon>
        <taxon>Poales</taxon>
        <taxon>Poaceae</taxon>
        <taxon>PACMAD clade</taxon>
        <taxon>Panicoideae</taxon>
        <taxon>Andropogonodae</taxon>
        <taxon>Andropogoneae</taxon>
        <taxon>Tripsacinae</taxon>
        <taxon>Zea</taxon>
    </lineage>
</organism>
<reference evidence="2" key="1">
    <citation type="submission" date="2015-12" db="EMBL/GenBank/DDBJ databases">
        <title>Update maize B73 reference genome by single molecule sequencing technologies.</title>
        <authorList>
            <consortium name="Maize Genome Sequencing Project"/>
            <person name="Ware D."/>
        </authorList>
    </citation>
    <scope>NUCLEOTIDE SEQUENCE [LARGE SCALE GENOMIC DNA]</scope>
    <source>
        <tissue evidence="2">Seedling</tissue>
    </source>
</reference>
<accession>A0A1D6I3K1</accession>
<name>A0A1D6I3K1_MAIZE</name>
<evidence type="ECO:0000256" key="1">
    <source>
        <dbReference type="SAM" id="MobiDB-lite"/>
    </source>
</evidence>
<feature type="region of interest" description="Disordered" evidence="1">
    <location>
        <begin position="1"/>
        <end position="73"/>
    </location>
</feature>
<sequence length="93" mass="10583">MLPDPRQALATQRAPNPTQPRHRPCPSLHSTRLEPRQPSTVKRATDRHPDPRRAPARHPGFPASTQQRPAHPQELAAKLVVKEILIMWRCRGL</sequence>